<feature type="domain" description="Phosphoribosyltransferase" evidence="2">
    <location>
        <begin position="142"/>
        <end position="221"/>
    </location>
</feature>
<organism evidence="4 5">
    <name type="scientific">Gracilibacillus halotolerans</name>
    <dbReference type="NCBI Taxonomy" id="74386"/>
    <lineage>
        <taxon>Bacteria</taxon>
        <taxon>Bacillati</taxon>
        <taxon>Bacillota</taxon>
        <taxon>Bacilli</taxon>
        <taxon>Bacillales</taxon>
        <taxon>Bacillaceae</taxon>
        <taxon>Gracilibacillus</taxon>
    </lineage>
</organism>
<dbReference type="Pfam" id="PF00156">
    <property type="entry name" value="Pribosyltran"/>
    <property type="match status" value="1"/>
</dbReference>
<protein>
    <submittedName>
        <fullName evidence="4">Competence protein ComFC</fullName>
    </submittedName>
</protein>
<dbReference type="RefSeq" id="WP_184245333.1">
    <property type="nucleotide sequence ID" value="NZ_BAAACU010000002.1"/>
</dbReference>
<dbReference type="SUPFAM" id="SSF53271">
    <property type="entry name" value="PRTase-like"/>
    <property type="match status" value="1"/>
</dbReference>
<comment type="similarity">
    <text evidence="1">Belongs to the ComF/GntX family.</text>
</comment>
<dbReference type="Gene3D" id="3.40.50.2020">
    <property type="match status" value="1"/>
</dbReference>
<dbReference type="CDD" id="cd06223">
    <property type="entry name" value="PRTases_typeI"/>
    <property type="match status" value="1"/>
</dbReference>
<dbReference type="Proteomes" id="UP000572212">
    <property type="component" value="Unassembled WGS sequence"/>
</dbReference>
<dbReference type="InterPro" id="IPR051910">
    <property type="entry name" value="ComF/GntX_DNA_util-trans"/>
</dbReference>
<comment type="caution">
    <text evidence="4">The sequence shown here is derived from an EMBL/GenBank/DDBJ whole genome shotgun (WGS) entry which is preliminary data.</text>
</comment>
<dbReference type="Pfam" id="PF18912">
    <property type="entry name" value="DZR_2"/>
    <property type="match status" value="1"/>
</dbReference>
<dbReference type="InterPro" id="IPR029057">
    <property type="entry name" value="PRTase-like"/>
</dbReference>
<proteinExistence type="inferred from homology"/>
<reference evidence="4 5" key="1">
    <citation type="submission" date="2020-08" db="EMBL/GenBank/DDBJ databases">
        <title>Genomic Encyclopedia of Type Strains, Phase IV (KMG-IV): sequencing the most valuable type-strain genomes for metagenomic binning, comparative biology and taxonomic classification.</title>
        <authorList>
            <person name="Goeker M."/>
        </authorList>
    </citation>
    <scope>NUCLEOTIDE SEQUENCE [LARGE SCALE GENOMIC DNA]</scope>
    <source>
        <strain evidence="4 5">DSM 11805</strain>
    </source>
</reference>
<dbReference type="InterPro" id="IPR044005">
    <property type="entry name" value="DZR_2"/>
</dbReference>
<dbReference type="PANTHER" id="PTHR47505:SF1">
    <property type="entry name" value="DNA UTILIZATION PROTEIN YHGH"/>
    <property type="match status" value="1"/>
</dbReference>
<evidence type="ECO:0000259" key="3">
    <source>
        <dbReference type="Pfam" id="PF18912"/>
    </source>
</evidence>
<accession>A0A841RNN8</accession>
<dbReference type="AlphaFoldDB" id="A0A841RNN8"/>
<feature type="domain" description="Double zinc ribbon" evidence="3">
    <location>
        <begin position="3"/>
        <end position="59"/>
    </location>
</feature>
<name>A0A841RNN8_9BACI</name>
<dbReference type="PANTHER" id="PTHR47505">
    <property type="entry name" value="DNA UTILIZATION PROTEIN YHGH"/>
    <property type="match status" value="1"/>
</dbReference>
<evidence type="ECO:0000259" key="2">
    <source>
        <dbReference type="Pfam" id="PF00156"/>
    </source>
</evidence>
<evidence type="ECO:0000256" key="1">
    <source>
        <dbReference type="ARBA" id="ARBA00008007"/>
    </source>
</evidence>
<gene>
    <name evidence="4" type="ORF">GGQ92_001059</name>
</gene>
<dbReference type="EMBL" id="JACHON010000002">
    <property type="protein sequence ID" value="MBB6512278.1"/>
    <property type="molecule type" value="Genomic_DNA"/>
</dbReference>
<evidence type="ECO:0000313" key="4">
    <source>
        <dbReference type="EMBL" id="MBB6512278.1"/>
    </source>
</evidence>
<evidence type="ECO:0000313" key="5">
    <source>
        <dbReference type="Proteomes" id="UP000572212"/>
    </source>
</evidence>
<sequence length="229" mass="27002">MYCLICHQKIIYHHTWNSMLSPLSQICEECSIQLEPIQAPICERCGRPFKEPSICNDCLNWQRDPQYEKSLAFNRAIFTYNDRMKDIVYRWKYRGDYELVHLFKPYISEKFPQFYPNTKIPLVPIPLTDERMYERGFNQAEAIAQIIRDQFHNPIVHALSRKQNSHEKQSKKSKIQRIQADNPFKLKISINKPIIIVDDIYTTGTTIHHAAKRLKEAGSPAVYSLTMIR</sequence>
<keyword evidence="5" id="KW-1185">Reference proteome</keyword>
<dbReference type="InterPro" id="IPR000836">
    <property type="entry name" value="PRTase_dom"/>
</dbReference>